<comment type="caution">
    <text evidence="1">The sequence shown here is derived from an EMBL/GenBank/DDBJ whole genome shotgun (WGS) entry which is preliminary data.</text>
</comment>
<dbReference type="AlphaFoldDB" id="A0A1J5T6X3"/>
<protein>
    <submittedName>
        <fullName evidence="1">Uncharacterized protein</fullName>
    </submittedName>
</protein>
<proteinExistence type="predicted"/>
<name>A0A1J5T6X3_9ARCH</name>
<dbReference type="Proteomes" id="UP000183815">
    <property type="component" value="Unassembled WGS sequence"/>
</dbReference>
<evidence type="ECO:0000313" key="2">
    <source>
        <dbReference type="Proteomes" id="UP000183815"/>
    </source>
</evidence>
<dbReference type="EMBL" id="MIYU01000012">
    <property type="protein sequence ID" value="OIR16615.1"/>
    <property type="molecule type" value="Genomic_DNA"/>
</dbReference>
<accession>A0A1J5T6X3</accession>
<sequence>MSWPWIAYNNGKLVTLDFLENRFQFKNKDNFHIPEESDPLLIWDMRGIQKNRPDPSTLPLNPKRTVFVDSGSFYGEDIIDCIMADRGEVILPLRNLNGFDELNIALDFAENLMIGIDYTDSVFAKHKDFSDMPLINLITHLQTLKINKFLITLLGSNPPSLPNSIIDTSDFYFAKINKNITVPYGSKGVFELV</sequence>
<reference evidence="1 2" key="1">
    <citation type="submission" date="2016-08" db="EMBL/GenBank/DDBJ databases">
        <title>New Insights into Marine Group III Euryarchaeota, from dark to light.</title>
        <authorList>
            <person name="Haro-Moreno J.M."/>
            <person name="Rodriguez-Valera F."/>
            <person name="Lopez-Garcia P."/>
            <person name="Moreira D."/>
            <person name="Martin-Cuadrado A.B."/>
        </authorList>
    </citation>
    <scope>NUCLEOTIDE SEQUENCE [LARGE SCALE GENOMIC DNA]</scope>
    <source>
        <strain evidence="1">CG-Bathy1</strain>
    </source>
</reference>
<evidence type="ECO:0000313" key="1">
    <source>
        <dbReference type="EMBL" id="OIR16615.1"/>
    </source>
</evidence>
<gene>
    <name evidence="1" type="ORF">BEU04_01375</name>
</gene>
<organism evidence="1 2">
    <name type="scientific">Marine Group III euryarchaeote CG-Bathy1</name>
    <dbReference type="NCBI Taxonomy" id="1889001"/>
    <lineage>
        <taxon>Archaea</taxon>
        <taxon>Methanobacteriati</taxon>
        <taxon>Thermoplasmatota</taxon>
        <taxon>Thermoplasmata</taxon>
        <taxon>Candidatus Thermoprofundales</taxon>
    </lineage>
</organism>